<organism evidence="2 3">
    <name type="scientific">Oceanisphaera sediminis</name>
    <dbReference type="NCBI Taxonomy" id="981381"/>
    <lineage>
        <taxon>Bacteria</taxon>
        <taxon>Pseudomonadati</taxon>
        <taxon>Pseudomonadota</taxon>
        <taxon>Gammaproteobacteria</taxon>
        <taxon>Aeromonadales</taxon>
        <taxon>Aeromonadaceae</taxon>
        <taxon>Oceanisphaera</taxon>
    </lineage>
</organism>
<accession>A0ABP7EPR6</accession>
<sequence length="328" mass="36789">MAILKNKEPLTTDDPRWAAGYRQEQDVAFYLRRAFKDDENILILNDYRFTHNGETAQIDHLVVHRAGFIIIESKSIYGEVKVNALGEWSRSYKGQWSGMPSPIIQAEMQRDLLKAFLGDHVDKFLGKLLGIQMKVARREWDVLCTVSNNCILHRNTMPDEIGVKVVKSESVAEQVKKIGAYSRLSAAVSSKPYFIVKEFQRLGEFLMQTSAGSEEPIAEPQHYINSVGEQALSSQVASMPNEVSEPAVVHEENTVIGLRCKGCGSDDGLNACSGKYGYYVKCGHCGANTSMRINCPTCGSNKVKVSKRGNEYWLSCHCAMFEKLYEQR</sequence>
<evidence type="ECO:0000313" key="2">
    <source>
        <dbReference type="EMBL" id="GAA3722486.1"/>
    </source>
</evidence>
<feature type="domain" description="NERD" evidence="1">
    <location>
        <begin position="19"/>
        <end position="136"/>
    </location>
</feature>
<keyword evidence="3" id="KW-1185">Reference proteome</keyword>
<dbReference type="InterPro" id="IPR011528">
    <property type="entry name" value="NERD"/>
</dbReference>
<reference evidence="3" key="1">
    <citation type="journal article" date="2019" name="Int. J. Syst. Evol. Microbiol.">
        <title>The Global Catalogue of Microorganisms (GCM) 10K type strain sequencing project: providing services to taxonomists for standard genome sequencing and annotation.</title>
        <authorList>
            <consortium name="The Broad Institute Genomics Platform"/>
            <consortium name="The Broad Institute Genome Sequencing Center for Infectious Disease"/>
            <person name="Wu L."/>
            <person name="Ma J."/>
        </authorList>
    </citation>
    <scope>NUCLEOTIDE SEQUENCE [LARGE SCALE GENOMIC DNA]</scope>
    <source>
        <strain evidence="3">JCM 17329</strain>
    </source>
</reference>
<dbReference type="Proteomes" id="UP001501479">
    <property type="component" value="Unassembled WGS sequence"/>
</dbReference>
<evidence type="ECO:0000313" key="3">
    <source>
        <dbReference type="Proteomes" id="UP001501479"/>
    </source>
</evidence>
<gene>
    <name evidence="2" type="ORF">GCM10022421_34040</name>
</gene>
<comment type="caution">
    <text evidence="2">The sequence shown here is derived from an EMBL/GenBank/DDBJ whole genome shotgun (WGS) entry which is preliminary data.</text>
</comment>
<evidence type="ECO:0000259" key="1">
    <source>
        <dbReference type="PROSITE" id="PS50965"/>
    </source>
</evidence>
<name>A0ABP7EPR6_9GAMM</name>
<proteinExistence type="predicted"/>
<dbReference type="Pfam" id="PF08378">
    <property type="entry name" value="NERD"/>
    <property type="match status" value="1"/>
</dbReference>
<dbReference type="PROSITE" id="PS50965">
    <property type="entry name" value="NERD"/>
    <property type="match status" value="1"/>
</dbReference>
<dbReference type="EMBL" id="BAABDS010000051">
    <property type="protein sequence ID" value="GAA3722486.1"/>
    <property type="molecule type" value="Genomic_DNA"/>
</dbReference>
<dbReference type="RefSeq" id="WP_344965977.1">
    <property type="nucleotide sequence ID" value="NZ_BAABDS010000051.1"/>
</dbReference>
<protein>
    <submittedName>
        <fullName evidence="2">Nuclease-related domain-containing protein</fullName>
    </submittedName>
</protein>